<gene>
    <name evidence="7" type="ORF">FRZ54_21235</name>
</gene>
<comment type="similarity">
    <text evidence="1 5">Belongs to the glutathione peroxidase family.</text>
</comment>
<name>A0A5B8V1Q3_9SPHI</name>
<evidence type="ECO:0000256" key="4">
    <source>
        <dbReference type="PIRSR" id="PIRSR000303-1"/>
    </source>
</evidence>
<dbReference type="InterPro" id="IPR013766">
    <property type="entry name" value="Thioredoxin_domain"/>
</dbReference>
<accession>A0A5B8V1Q3</accession>
<dbReference type="PROSITE" id="PS51352">
    <property type="entry name" value="THIOREDOXIN_2"/>
    <property type="match status" value="1"/>
</dbReference>
<proteinExistence type="inferred from homology"/>
<dbReference type="Gene3D" id="3.40.30.10">
    <property type="entry name" value="Glutaredoxin"/>
    <property type="match status" value="1"/>
</dbReference>
<evidence type="ECO:0000256" key="3">
    <source>
        <dbReference type="ARBA" id="ARBA00023002"/>
    </source>
</evidence>
<dbReference type="Pfam" id="PF00255">
    <property type="entry name" value="GSHPx"/>
    <property type="match status" value="1"/>
</dbReference>
<dbReference type="AlphaFoldDB" id="A0A5B8V1Q3"/>
<evidence type="ECO:0000256" key="1">
    <source>
        <dbReference type="ARBA" id="ARBA00006926"/>
    </source>
</evidence>
<dbReference type="PANTHER" id="PTHR11592">
    <property type="entry name" value="GLUTATHIONE PEROXIDASE"/>
    <property type="match status" value="1"/>
</dbReference>
<keyword evidence="8" id="KW-1185">Reference proteome</keyword>
<evidence type="ECO:0000313" key="8">
    <source>
        <dbReference type="Proteomes" id="UP000321479"/>
    </source>
</evidence>
<evidence type="ECO:0000256" key="2">
    <source>
        <dbReference type="ARBA" id="ARBA00022559"/>
    </source>
</evidence>
<dbReference type="KEGG" id="mgin:FRZ54_21235"/>
<evidence type="ECO:0000313" key="7">
    <source>
        <dbReference type="EMBL" id="QEC64985.1"/>
    </source>
</evidence>
<dbReference type="PROSITE" id="PS00460">
    <property type="entry name" value="GLUTATHIONE_PEROXID_1"/>
    <property type="match status" value="1"/>
</dbReference>
<dbReference type="GO" id="GO:0004601">
    <property type="term" value="F:peroxidase activity"/>
    <property type="evidence" value="ECO:0007669"/>
    <property type="project" value="UniProtKB-KW"/>
</dbReference>
<keyword evidence="3 5" id="KW-0560">Oxidoreductase</keyword>
<dbReference type="SUPFAM" id="SSF52833">
    <property type="entry name" value="Thioredoxin-like"/>
    <property type="match status" value="1"/>
</dbReference>
<reference evidence="7 8" key="1">
    <citation type="journal article" date="2017" name="Curr. Microbiol.">
        <title>Mucilaginibacter ginsenosidivorans sp. nov., Isolated from Soil of Ginseng Field.</title>
        <authorList>
            <person name="Kim M.M."/>
            <person name="Siddiqi M.Z."/>
            <person name="Im W.T."/>
        </authorList>
    </citation>
    <scope>NUCLEOTIDE SEQUENCE [LARGE SCALE GENOMIC DNA]</scope>
    <source>
        <strain evidence="7 8">Gsoil 3017</strain>
    </source>
</reference>
<dbReference type="RefSeq" id="WP_147033818.1">
    <property type="nucleotide sequence ID" value="NZ_CP042436.1"/>
</dbReference>
<protein>
    <recommendedName>
        <fullName evidence="5">Glutathione peroxidase</fullName>
    </recommendedName>
</protein>
<dbReference type="CDD" id="cd00340">
    <property type="entry name" value="GSH_Peroxidase"/>
    <property type="match status" value="1"/>
</dbReference>
<dbReference type="GO" id="GO:0034599">
    <property type="term" value="P:cellular response to oxidative stress"/>
    <property type="evidence" value="ECO:0007669"/>
    <property type="project" value="TreeGrafter"/>
</dbReference>
<dbReference type="PROSITE" id="PS51355">
    <property type="entry name" value="GLUTATHIONE_PEROXID_3"/>
    <property type="match status" value="1"/>
</dbReference>
<evidence type="ECO:0000259" key="6">
    <source>
        <dbReference type="PROSITE" id="PS51352"/>
    </source>
</evidence>
<dbReference type="InterPro" id="IPR029759">
    <property type="entry name" value="GPX_AS"/>
</dbReference>
<feature type="active site" evidence="4">
    <location>
        <position position="38"/>
    </location>
</feature>
<sequence>MNDTSIHQFNVETLEGEEISLSEYKDKVLLIVNTASQCGFTPQLHDLAALKDEFNGQDFEILAFPSNDFGGQEPLEGEELIAFCKREGANYPVFEKIRVRGPYAHPLYQFFADRKKNGNVKSVPRWNFHKFLVDKAGVVTDFFYPFTKPTSGKIRKKISRLLSRK</sequence>
<dbReference type="InterPro" id="IPR000889">
    <property type="entry name" value="Glutathione_peroxidase"/>
</dbReference>
<dbReference type="Proteomes" id="UP000321479">
    <property type="component" value="Chromosome"/>
</dbReference>
<keyword evidence="2 5" id="KW-0575">Peroxidase</keyword>
<dbReference type="OrthoDB" id="9789406at2"/>
<dbReference type="InterPro" id="IPR036249">
    <property type="entry name" value="Thioredoxin-like_sf"/>
</dbReference>
<feature type="domain" description="Thioredoxin" evidence="6">
    <location>
        <begin position="1"/>
        <end position="163"/>
    </location>
</feature>
<dbReference type="EMBL" id="CP042436">
    <property type="protein sequence ID" value="QEC64985.1"/>
    <property type="molecule type" value="Genomic_DNA"/>
</dbReference>
<evidence type="ECO:0000256" key="5">
    <source>
        <dbReference type="RuleBase" id="RU000499"/>
    </source>
</evidence>
<dbReference type="PRINTS" id="PR01011">
    <property type="entry name" value="GLUTPROXDASE"/>
</dbReference>
<dbReference type="PANTHER" id="PTHR11592:SF78">
    <property type="entry name" value="GLUTATHIONE PEROXIDASE"/>
    <property type="match status" value="1"/>
</dbReference>
<dbReference type="PIRSF" id="PIRSF000303">
    <property type="entry name" value="Glutathion_perox"/>
    <property type="match status" value="1"/>
</dbReference>
<organism evidence="7 8">
    <name type="scientific">Mucilaginibacter ginsenosidivorans</name>
    <dbReference type="NCBI Taxonomy" id="398053"/>
    <lineage>
        <taxon>Bacteria</taxon>
        <taxon>Pseudomonadati</taxon>
        <taxon>Bacteroidota</taxon>
        <taxon>Sphingobacteriia</taxon>
        <taxon>Sphingobacteriales</taxon>
        <taxon>Sphingobacteriaceae</taxon>
        <taxon>Mucilaginibacter</taxon>
    </lineage>
</organism>